<dbReference type="CDD" id="cd09630">
    <property type="entry name" value="CDH_like_cytochrome"/>
    <property type="match status" value="1"/>
</dbReference>
<dbReference type="SMART" id="SM00665">
    <property type="entry name" value="B561"/>
    <property type="match status" value="1"/>
</dbReference>
<evidence type="ECO:0000256" key="6">
    <source>
        <dbReference type="ARBA" id="ARBA00023136"/>
    </source>
</evidence>
<dbReference type="InterPro" id="IPR005018">
    <property type="entry name" value="DOMON_domain"/>
</dbReference>
<evidence type="ECO:0000256" key="7">
    <source>
        <dbReference type="SAM" id="Phobius"/>
    </source>
</evidence>
<evidence type="ECO:0000256" key="1">
    <source>
        <dbReference type="ARBA" id="ARBA00004370"/>
    </source>
</evidence>
<evidence type="ECO:0000313" key="11">
    <source>
        <dbReference type="Proteomes" id="UP000054166"/>
    </source>
</evidence>
<organism evidence="10 11">
    <name type="scientific">Piloderma croceum (strain F 1598)</name>
    <dbReference type="NCBI Taxonomy" id="765440"/>
    <lineage>
        <taxon>Eukaryota</taxon>
        <taxon>Fungi</taxon>
        <taxon>Dikarya</taxon>
        <taxon>Basidiomycota</taxon>
        <taxon>Agaricomycotina</taxon>
        <taxon>Agaricomycetes</taxon>
        <taxon>Agaricomycetidae</taxon>
        <taxon>Atheliales</taxon>
        <taxon>Atheliaceae</taxon>
        <taxon>Piloderma</taxon>
    </lineage>
</organism>
<evidence type="ECO:0000256" key="4">
    <source>
        <dbReference type="ARBA" id="ARBA00022982"/>
    </source>
</evidence>
<dbReference type="STRING" id="765440.A0A0C3F779"/>
<feature type="transmembrane region" description="Helical" evidence="7">
    <location>
        <begin position="311"/>
        <end position="331"/>
    </location>
</feature>
<dbReference type="PANTHER" id="PTHR47797">
    <property type="entry name" value="DEHYDROGENASE, PUTATIVE (AFU_ORTHOLOGUE AFUA_8G05805)-RELATED"/>
    <property type="match status" value="1"/>
</dbReference>
<gene>
    <name evidence="10" type="ORF">PILCRDRAFT_663916</name>
</gene>
<dbReference type="SUPFAM" id="SSF49344">
    <property type="entry name" value="CBD9-like"/>
    <property type="match status" value="1"/>
</dbReference>
<keyword evidence="5 7" id="KW-1133">Transmembrane helix</keyword>
<dbReference type="OrthoDB" id="19261at2759"/>
<dbReference type="InterPro" id="IPR006593">
    <property type="entry name" value="Cyt_b561/ferric_Rdtase_TM"/>
</dbReference>
<sequence>MCISATVTGSTVEYVLQSSGSNTVGWMAMGFGSTMANSPMVIMWPNSDDSITLSQRMASAEVMPTVVADPPRVANLSTSLSSTTGSQPKFAYTIAANSDTLQNVIWAFGTVNPDSSSVDANLQQHLDSGTFQLDLTKAISSNSSDTSSTGSSGIPLQYYQKLIVAHAILCVVGFLAILPAGALFARYLRTVSPQWFKGHMTSQVFLAGPVIIAGVALGIEAVVKAGSKHLDDTHKKCGLAIFVLYFVQLALGSIIHWFKPRGTSRRPPQNYLHAVVGLLLIALAFYQVRVGYRHEWPAQTGRDPLPKAADIVWYIWVVLLPVIYFAGLALLPRQFRQERMSYKVPQSSDTVRRDSTER</sequence>
<evidence type="ECO:0000259" key="9">
    <source>
        <dbReference type="PROSITE" id="PS50939"/>
    </source>
</evidence>
<reference evidence="11" key="2">
    <citation type="submission" date="2015-01" db="EMBL/GenBank/DDBJ databases">
        <title>Evolutionary Origins and Diversification of the Mycorrhizal Mutualists.</title>
        <authorList>
            <consortium name="DOE Joint Genome Institute"/>
            <consortium name="Mycorrhizal Genomics Consortium"/>
            <person name="Kohler A."/>
            <person name="Kuo A."/>
            <person name="Nagy L.G."/>
            <person name="Floudas D."/>
            <person name="Copeland A."/>
            <person name="Barry K.W."/>
            <person name="Cichocki N."/>
            <person name="Veneault-Fourrey C."/>
            <person name="LaButti K."/>
            <person name="Lindquist E.A."/>
            <person name="Lipzen A."/>
            <person name="Lundell T."/>
            <person name="Morin E."/>
            <person name="Murat C."/>
            <person name="Riley R."/>
            <person name="Ohm R."/>
            <person name="Sun H."/>
            <person name="Tunlid A."/>
            <person name="Henrissat B."/>
            <person name="Grigoriev I.V."/>
            <person name="Hibbett D.S."/>
            <person name="Martin F."/>
        </authorList>
    </citation>
    <scope>NUCLEOTIDE SEQUENCE [LARGE SCALE GENOMIC DNA]</scope>
    <source>
        <strain evidence="11">F 1598</strain>
    </source>
</reference>
<feature type="transmembrane region" description="Helical" evidence="7">
    <location>
        <begin position="270"/>
        <end position="288"/>
    </location>
</feature>
<dbReference type="HOGENOM" id="CLU_038404_0_0_1"/>
<feature type="transmembrane region" description="Helical" evidence="7">
    <location>
        <begin position="239"/>
        <end position="258"/>
    </location>
</feature>
<dbReference type="EMBL" id="KN833042">
    <property type="protein sequence ID" value="KIM75769.1"/>
    <property type="molecule type" value="Genomic_DNA"/>
</dbReference>
<dbReference type="SMART" id="SM00664">
    <property type="entry name" value="DoH"/>
    <property type="match status" value="1"/>
</dbReference>
<feature type="transmembrane region" description="Helical" evidence="7">
    <location>
        <begin position="200"/>
        <end position="219"/>
    </location>
</feature>
<reference evidence="10 11" key="1">
    <citation type="submission" date="2014-04" db="EMBL/GenBank/DDBJ databases">
        <authorList>
            <consortium name="DOE Joint Genome Institute"/>
            <person name="Kuo A."/>
            <person name="Tarkka M."/>
            <person name="Buscot F."/>
            <person name="Kohler A."/>
            <person name="Nagy L.G."/>
            <person name="Floudas D."/>
            <person name="Copeland A."/>
            <person name="Barry K.W."/>
            <person name="Cichocki N."/>
            <person name="Veneault-Fourrey C."/>
            <person name="LaButti K."/>
            <person name="Lindquist E.A."/>
            <person name="Lipzen A."/>
            <person name="Lundell T."/>
            <person name="Morin E."/>
            <person name="Murat C."/>
            <person name="Sun H."/>
            <person name="Tunlid A."/>
            <person name="Henrissat B."/>
            <person name="Grigoriev I.V."/>
            <person name="Hibbett D.S."/>
            <person name="Martin F."/>
            <person name="Nordberg H.P."/>
            <person name="Cantor M.N."/>
            <person name="Hua S.X."/>
        </authorList>
    </citation>
    <scope>NUCLEOTIDE SEQUENCE [LARGE SCALE GENOMIC DNA]</scope>
    <source>
        <strain evidence="10 11">F 1598</strain>
    </source>
</reference>
<dbReference type="AlphaFoldDB" id="A0A0C3F779"/>
<dbReference type="CDD" id="cd08760">
    <property type="entry name" value="Cyt_b561_FRRS1_like"/>
    <property type="match status" value="1"/>
</dbReference>
<feature type="transmembrane region" description="Helical" evidence="7">
    <location>
        <begin position="163"/>
        <end position="188"/>
    </location>
</feature>
<name>A0A0C3F779_PILCF</name>
<keyword evidence="4" id="KW-0249">Electron transport</keyword>
<dbReference type="Proteomes" id="UP000054166">
    <property type="component" value="Unassembled WGS sequence"/>
</dbReference>
<keyword evidence="11" id="KW-1185">Reference proteome</keyword>
<feature type="domain" description="DOMON" evidence="8">
    <location>
        <begin position="1"/>
        <end position="109"/>
    </location>
</feature>
<evidence type="ECO:0000259" key="8">
    <source>
        <dbReference type="PROSITE" id="PS50836"/>
    </source>
</evidence>
<evidence type="ECO:0000256" key="5">
    <source>
        <dbReference type="ARBA" id="ARBA00022989"/>
    </source>
</evidence>
<dbReference type="InterPro" id="IPR015920">
    <property type="entry name" value="Cellobiose_DH-like_cyt"/>
</dbReference>
<dbReference type="PANTHER" id="PTHR47797:SF3">
    <property type="entry name" value="CYTOCHROME B561 DOMAIN-CONTAINING PROTEIN"/>
    <property type="match status" value="1"/>
</dbReference>
<accession>A0A0C3F779</accession>
<protein>
    <recommendedName>
        <fullName evidence="12">Cytochrome b561 domain-containing protein</fullName>
    </recommendedName>
</protein>
<comment type="subcellular location">
    <subcellularLocation>
        <location evidence="1">Membrane</location>
    </subcellularLocation>
</comment>
<keyword evidence="3 7" id="KW-0812">Transmembrane</keyword>
<dbReference type="InParanoid" id="A0A0C3F779"/>
<evidence type="ECO:0008006" key="12">
    <source>
        <dbReference type="Google" id="ProtNLM"/>
    </source>
</evidence>
<keyword evidence="6 7" id="KW-0472">Membrane</keyword>
<evidence type="ECO:0000313" key="10">
    <source>
        <dbReference type="EMBL" id="KIM75769.1"/>
    </source>
</evidence>
<evidence type="ECO:0000256" key="3">
    <source>
        <dbReference type="ARBA" id="ARBA00022692"/>
    </source>
</evidence>
<evidence type="ECO:0000256" key="2">
    <source>
        <dbReference type="ARBA" id="ARBA00022448"/>
    </source>
</evidence>
<dbReference type="Gene3D" id="2.60.40.1210">
    <property type="entry name" value="Cellobiose dehydrogenase, cytochrome domain"/>
    <property type="match status" value="1"/>
</dbReference>
<dbReference type="Pfam" id="PF16010">
    <property type="entry name" value="CDH-cyt"/>
    <property type="match status" value="1"/>
</dbReference>
<dbReference type="PROSITE" id="PS50939">
    <property type="entry name" value="CYTOCHROME_B561"/>
    <property type="match status" value="1"/>
</dbReference>
<proteinExistence type="predicted"/>
<dbReference type="PROSITE" id="PS50836">
    <property type="entry name" value="DOMON"/>
    <property type="match status" value="1"/>
</dbReference>
<keyword evidence="2" id="KW-0813">Transport</keyword>
<dbReference type="Gene3D" id="1.20.120.1770">
    <property type="match status" value="1"/>
</dbReference>
<dbReference type="Pfam" id="PF03188">
    <property type="entry name" value="Cytochrom_B561"/>
    <property type="match status" value="1"/>
</dbReference>
<feature type="domain" description="Cytochrome b561" evidence="9">
    <location>
        <begin position="122"/>
        <end position="334"/>
    </location>
</feature>
<dbReference type="GO" id="GO:0016020">
    <property type="term" value="C:membrane"/>
    <property type="evidence" value="ECO:0007669"/>
    <property type="project" value="UniProtKB-SubCell"/>
</dbReference>